<reference evidence="2" key="1">
    <citation type="submission" date="2020-02" db="EMBL/GenBank/DDBJ databases">
        <authorList>
            <person name="Meier V. D."/>
        </authorList>
    </citation>
    <scope>NUCLEOTIDE SEQUENCE</scope>
    <source>
        <strain evidence="2">AVDCRST_MAG08</strain>
    </source>
</reference>
<evidence type="ECO:0000313" key="2">
    <source>
        <dbReference type="EMBL" id="CAA9229631.1"/>
    </source>
</evidence>
<dbReference type="AlphaFoldDB" id="A0A6J4HR31"/>
<organism evidence="2">
    <name type="scientific">uncultured Acetobacteraceae bacterium</name>
    <dbReference type="NCBI Taxonomy" id="169975"/>
    <lineage>
        <taxon>Bacteria</taxon>
        <taxon>Pseudomonadati</taxon>
        <taxon>Pseudomonadota</taxon>
        <taxon>Alphaproteobacteria</taxon>
        <taxon>Acetobacterales</taxon>
        <taxon>Acetobacteraceae</taxon>
        <taxon>environmental samples</taxon>
    </lineage>
</organism>
<protein>
    <submittedName>
        <fullName evidence="2">Uncharacterized protein</fullName>
    </submittedName>
</protein>
<proteinExistence type="predicted"/>
<name>A0A6J4HR31_9PROT</name>
<dbReference type="EMBL" id="CADCTG010000110">
    <property type="protein sequence ID" value="CAA9229631.1"/>
    <property type="molecule type" value="Genomic_DNA"/>
</dbReference>
<sequence>GEDEEHHQRGRHRAAQHNDRRRVGAVVQGHTGRGRADREGHRGGEHQQDADGLSVDPGPRDTAHPASLLLGQAHADDPRRQRAGL</sequence>
<accession>A0A6J4HR31</accession>
<feature type="non-terminal residue" evidence="2">
    <location>
        <position position="1"/>
    </location>
</feature>
<evidence type="ECO:0000256" key="1">
    <source>
        <dbReference type="SAM" id="MobiDB-lite"/>
    </source>
</evidence>
<feature type="region of interest" description="Disordered" evidence="1">
    <location>
        <begin position="1"/>
        <end position="85"/>
    </location>
</feature>
<gene>
    <name evidence="2" type="ORF">AVDCRST_MAG08-1025</name>
</gene>
<feature type="compositionally biased region" description="Basic and acidic residues" evidence="1">
    <location>
        <begin position="74"/>
        <end position="85"/>
    </location>
</feature>
<feature type="compositionally biased region" description="Basic and acidic residues" evidence="1">
    <location>
        <begin position="34"/>
        <end position="49"/>
    </location>
</feature>
<feature type="non-terminal residue" evidence="2">
    <location>
        <position position="85"/>
    </location>
</feature>